<dbReference type="Pfam" id="PF04991">
    <property type="entry name" value="LicD"/>
    <property type="match status" value="1"/>
</dbReference>
<name>U2S071_9BACL</name>
<dbReference type="PANTHER" id="PTHR43404:SF2">
    <property type="entry name" value="LIPOPOLYSACCHARIDE CHOLINEPHOSPHOTRANSFERASE LICD"/>
    <property type="match status" value="1"/>
</dbReference>
<comment type="caution">
    <text evidence="2">The sequence shown here is derived from an EMBL/GenBank/DDBJ whole genome shotgun (WGS) entry which is preliminary data.</text>
</comment>
<dbReference type="GO" id="GO:0009100">
    <property type="term" value="P:glycoprotein metabolic process"/>
    <property type="evidence" value="ECO:0007669"/>
    <property type="project" value="UniProtKB-ARBA"/>
</dbReference>
<reference evidence="2 3" key="1">
    <citation type="submission" date="2013-08" db="EMBL/GenBank/DDBJ databases">
        <authorList>
            <person name="Weinstock G."/>
            <person name="Sodergren E."/>
            <person name="Wylie T."/>
            <person name="Fulton L."/>
            <person name="Fulton R."/>
            <person name="Fronick C."/>
            <person name="O'Laughlin M."/>
            <person name="Godfrey J."/>
            <person name="Miner T."/>
            <person name="Herter B."/>
            <person name="Appelbaum E."/>
            <person name="Cordes M."/>
            <person name="Lek S."/>
            <person name="Wollam A."/>
            <person name="Pepin K.H."/>
            <person name="Palsikar V.B."/>
            <person name="Mitreva M."/>
            <person name="Wilson R.K."/>
        </authorList>
    </citation>
    <scope>NUCLEOTIDE SEQUENCE [LARGE SCALE GENOMIC DNA]</scope>
    <source>
        <strain evidence="2 3">ATCC 700627</strain>
    </source>
</reference>
<dbReference type="InterPro" id="IPR052942">
    <property type="entry name" value="LPS_cholinephosphotransferase"/>
</dbReference>
<proteinExistence type="predicted"/>
<protein>
    <submittedName>
        <fullName evidence="2">LICD family protein</fullName>
    </submittedName>
</protein>
<keyword evidence="3" id="KW-1185">Reference proteome</keyword>
<evidence type="ECO:0000313" key="2">
    <source>
        <dbReference type="EMBL" id="ERK56237.1"/>
    </source>
</evidence>
<evidence type="ECO:0000313" key="3">
    <source>
        <dbReference type="Proteomes" id="UP000016637"/>
    </source>
</evidence>
<dbReference type="PANTHER" id="PTHR43404">
    <property type="entry name" value="LIPOPOLYSACCHARIDE CHOLINEPHOSPHOTRANSFERASE LICD"/>
    <property type="match status" value="1"/>
</dbReference>
<organism evidence="2 3">
    <name type="scientific">Gemella bergeri ATCC 700627</name>
    <dbReference type="NCBI Taxonomy" id="1321820"/>
    <lineage>
        <taxon>Bacteria</taxon>
        <taxon>Bacillati</taxon>
        <taxon>Bacillota</taxon>
        <taxon>Bacilli</taxon>
        <taxon>Bacillales</taxon>
        <taxon>Gemellaceae</taxon>
        <taxon>Gemella</taxon>
    </lineage>
</organism>
<dbReference type="EMBL" id="AWVP01000098">
    <property type="protein sequence ID" value="ERK56237.1"/>
    <property type="molecule type" value="Genomic_DNA"/>
</dbReference>
<dbReference type="HOGENOM" id="CLU_075543_1_0_9"/>
<dbReference type="AlphaFoldDB" id="U2S071"/>
<accession>U2S071</accession>
<feature type="domain" description="LicD/FKTN/FKRP nucleotidyltransferase" evidence="1">
    <location>
        <begin position="24"/>
        <end position="245"/>
    </location>
</feature>
<dbReference type="InterPro" id="IPR007074">
    <property type="entry name" value="LicD/FKTN/FKRP_NTP_transf"/>
</dbReference>
<dbReference type="eggNOG" id="COG3475">
    <property type="taxonomic scope" value="Bacteria"/>
</dbReference>
<dbReference type="PATRIC" id="fig|1321820.3.peg.1374"/>
<evidence type="ECO:0000259" key="1">
    <source>
        <dbReference type="Pfam" id="PF04991"/>
    </source>
</evidence>
<dbReference type="Proteomes" id="UP000016637">
    <property type="component" value="Unassembled WGS sequence"/>
</dbReference>
<sequence>MNYLSKEEVRTHQLAILDFIDDVCKKNNIKYFLSYGTLLGAIRHKGFIPWDDDIDISLYRADYERLIEAVDNEQHPRYKVLDYNHSDWYFHNFAAIIDTSTIIEDNVKYKRHDTSIFIDIFPIDTFNDLSIVDKSYKYVALRQLCYIKKERATYNDNKMKDIARIICWYILRLFNPRFFYKKIDKLIKKSATKNGKFEGGIGIGKDGMKEIFPAGTLSDIIYTEFEDRQLPIPKNYDVFLSQLYGDYMTPPSLEMQEWYSHNIKAYKK</sequence>
<dbReference type="RefSeq" id="WP_021753073.1">
    <property type="nucleotide sequence ID" value="NZ_KI271844.1"/>
</dbReference>
<gene>
    <name evidence="2" type="ORF">HMPREF1983_01424</name>
</gene>